<protein>
    <recommendedName>
        <fullName evidence="1">DUF7273 domain-containing protein</fullName>
    </recommendedName>
</protein>
<feature type="domain" description="DUF7273" evidence="1">
    <location>
        <begin position="2"/>
        <end position="56"/>
    </location>
</feature>
<dbReference type="Proteomes" id="UP000226155">
    <property type="component" value="Segment"/>
</dbReference>
<dbReference type="Pfam" id="PF23938">
    <property type="entry name" value="DUF7273"/>
    <property type="match status" value="1"/>
</dbReference>
<evidence type="ECO:0000313" key="2">
    <source>
        <dbReference type="EMBL" id="AOZ61330.1"/>
    </source>
</evidence>
<gene>
    <name evidence="2" type="ORF">SEA_DARTHPHADER_90</name>
</gene>
<evidence type="ECO:0000313" key="3">
    <source>
        <dbReference type="Proteomes" id="UP000226155"/>
    </source>
</evidence>
<keyword evidence="3" id="KW-1185">Reference proteome</keyword>
<name>A0A1I9S436_9CAUD</name>
<sequence length="68" mass="7424">MNREEIAYELVTCAIVSARDFGHHEYAKALRSQAEACLLGEGSIDDYLDLLESAEGNLTPTGITASHR</sequence>
<organism evidence="2 3">
    <name type="scientific">Mycobacterium phage DarthPhader</name>
    <dbReference type="NCBI Taxonomy" id="1912975"/>
    <lineage>
        <taxon>Viruses</taxon>
        <taxon>Duplodnaviria</taxon>
        <taxon>Heunggongvirae</taxon>
        <taxon>Uroviricota</taxon>
        <taxon>Caudoviricetes</taxon>
        <taxon>Refugevirus</taxon>
        <taxon>Refugevirus darthphader</taxon>
    </lineage>
</organism>
<evidence type="ECO:0000259" key="1">
    <source>
        <dbReference type="Pfam" id="PF23938"/>
    </source>
</evidence>
<accession>A0A1I9S436</accession>
<reference evidence="3" key="1">
    <citation type="submission" date="2016-08" db="EMBL/GenBank/DDBJ databases">
        <authorList>
            <person name="Seilhamer J.J."/>
        </authorList>
    </citation>
    <scope>NUCLEOTIDE SEQUENCE [LARGE SCALE GENOMIC DNA]</scope>
</reference>
<dbReference type="EMBL" id="KX657793">
    <property type="protein sequence ID" value="AOZ61330.1"/>
    <property type="molecule type" value="Genomic_DNA"/>
</dbReference>
<dbReference type="InterPro" id="IPR055697">
    <property type="entry name" value="DUF7273"/>
</dbReference>
<proteinExistence type="predicted"/>